<dbReference type="Proteomes" id="UP001221757">
    <property type="component" value="Unassembled WGS sequence"/>
</dbReference>
<proteinExistence type="predicted"/>
<evidence type="ECO:0000313" key="2">
    <source>
        <dbReference type="Proteomes" id="UP001221757"/>
    </source>
</evidence>
<dbReference type="PANTHER" id="PTHR43162:SF1">
    <property type="entry name" value="PRESTALK A DIFFERENTIATION PROTEIN A"/>
    <property type="match status" value="1"/>
</dbReference>
<dbReference type="SUPFAM" id="SSF51735">
    <property type="entry name" value="NAD(P)-binding Rossmann-fold domains"/>
    <property type="match status" value="1"/>
</dbReference>
<name>A0AAD7CUK2_MYCRO</name>
<organism evidence="1 2">
    <name type="scientific">Mycena rosella</name>
    <name type="common">Pink bonnet</name>
    <name type="synonym">Agaricus rosellus</name>
    <dbReference type="NCBI Taxonomy" id="1033263"/>
    <lineage>
        <taxon>Eukaryota</taxon>
        <taxon>Fungi</taxon>
        <taxon>Dikarya</taxon>
        <taxon>Basidiomycota</taxon>
        <taxon>Agaricomycotina</taxon>
        <taxon>Agaricomycetes</taxon>
        <taxon>Agaricomycetidae</taxon>
        <taxon>Agaricales</taxon>
        <taxon>Marasmiineae</taxon>
        <taxon>Mycenaceae</taxon>
        <taxon>Mycena</taxon>
    </lineage>
</organism>
<evidence type="ECO:0008006" key="3">
    <source>
        <dbReference type="Google" id="ProtNLM"/>
    </source>
</evidence>
<protein>
    <recommendedName>
        <fullName evidence="3">NmrA-like domain-containing protein</fullName>
    </recommendedName>
</protein>
<dbReference type="InterPro" id="IPR036291">
    <property type="entry name" value="NAD(P)-bd_dom_sf"/>
</dbReference>
<gene>
    <name evidence="1" type="ORF">B0H17DRAFT_1143719</name>
</gene>
<dbReference type="Gene3D" id="3.40.50.720">
    <property type="entry name" value="NAD(P)-binding Rossmann-like Domain"/>
    <property type="match status" value="1"/>
</dbReference>
<dbReference type="AlphaFoldDB" id="A0AAD7CUK2"/>
<keyword evidence="2" id="KW-1185">Reference proteome</keyword>
<comment type="caution">
    <text evidence="1">The sequence shown here is derived from an EMBL/GenBank/DDBJ whole genome shotgun (WGS) entry which is preliminary data.</text>
</comment>
<dbReference type="Gene3D" id="3.90.25.10">
    <property type="entry name" value="UDP-galactose 4-epimerase, domain 1"/>
    <property type="match status" value="2"/>
</dbReference>
<dbReference type="InterPro" id="IPR051604">
    <property type="entry name" value="Ergot_Alk_Oxidoreductase"/>
</dbReference>
<accession>A0AAD7CUK2</accession>
<sequence>MWARPKPYLSPTRHITKHYIHDYCGYLYQGDGHGHGAPVASGYGHDRPVVKRNTVTLKNGNKFPKKYLAVACLGDGHGHDDPGRVAPVQWPMSQRVGCRLGGTGRVATPLAQHLREDNFPVLLANRSGKFPASFKGVRTAAIETVYLTPPPVLEMFPPMKVFIDFAVEQGMKRFVLMSAAALEAGGPIMGKVHEYLGSLNVEYCALRLTWFFDHIREHDKIVNAAGAGLIGWISTEDIADVAFKGLTDRVIEHSNPVMVGSEMLLHNSSLSSSKFIKIMKDPSKGVDSIFLRDFWIAKIMTEVLGREIKYRNVSEEEYTKVMLARGMPADYAVFMSAADVGISQGGHERLYEKADSIDKRRLREFMEGHRDAEE</sequence>
<evidence type="ECO:0000313" key="1">
    <source>
        <dbReference type="EMBL" id="KAJ7664237.1"/>
    </source>
</evidence>
<dbReference type="PANTHER" id="PTHR43162">
    <property type="match status" value="1"/>
</dbReference>
<reference evidence="1" key="1">
    <citation type="submission" date="2023-03" db="EMBL/GenBank/DDBJ databases">
        <title>Massive genome expansion in bonnet fungi (Mycena s.s.) driven by repeated elements and novel gene families across ecological guilds.</title>
        <authorList>
            <consortium name="Lawrence Berkeley National Laboratory"/>
            <person name="Harder C.B."/>
            <person name="Miyauchi S."/>
            <person name="Viragh M."/>
            <person name="Kuo A."/>
            <person name="Thoen E."/>
            <person name="Andreopoulos B."/>
            <person name="Lu D."/>
            <person name="Skrede I."/>
            <person name="Drula E."/>
            <person name="Henrissat B."/>
            <person name="Morin E."/>
            <person name="Kohler A."/>
            <person name="Barry K."/>
            <person name="LaButti K."/>
            <person name="Morin E."/>
            <person name="Salamov A."/>
            <person name="Lipzen A."/>
            <person name="Mereny Z."/>
            <person name="Hegedus B."/>
            <person name="Baldrian P."/>
            <person name="Stursova M."/>
            <person name="Weitz H."/>
            <person name="Taylor A."/>
            <person name="Grigoriev I.V."/>
            <person name="Nagy L.G."/>
            <person name="Martin F."/>
            <person name="Kauserud H."/>
        </authorList>
    </citation>
    <scope>NUCLEOTIDE SEQUENCE</scope>
    <source>
        <strain evidence="1">CBHHK067</strain>
    </source>
</reference>
<dbReference type="EMBL" id="JARKIE010000224">
    <property type="protein sequence ID" value="KAJ7664237.1"/>
    <property type="molecule type" value="Genomic_DNA"/>
</dbReference>